<dbReference type="InterPro" id="IPR001584">
    <property type="entry name" value="Integrase_cat-core"/>
</dbReference>
<dbReference type="SUPFAM" id="SSF53098">
    <property type="entry name" value="Ribonuclease H-like"/>
    <property type="match status" value="1"/>
</dbReference>
<dbReference type="EMBL" id="JACXXJ020000005">
    <property type="protein sequence ID" value="MBF2716065.1"/>
    <property type="molecule type" value="Genomic_DNA"/>
</dbReference>
<dbReference type="AlphaFoldDB" id="A0AAE2UTP1"/>
<geneLocation type="plasmid" evidence="5">
    <name>unnamed3</name>
</geneLocation>
<evidence type="ECO:0000259" key="2">
    <source>
        <dbReference type="PROSITE" id="PS50994"/>
    </source>
</evidence>
<dbReference type="EMBL" id="JACXXJ020000004">
    <property type="protein sequence ID" value="MBF2714788.1"/>
    <property type="molecule type" value="Genomic_DNA"/>
</dbReference>
<evidence type="ECO:0000313" key="4">
    <source>
        <dbReference type="EMBL" id="MBF2714480.1"/>
    </source>
</evidence>
<dbReference type="GO" id="GO:0015074">
    <property type="term" value="P:DNA integration"/>
    <property type="evidence" value="ECO:0007669"/>
    <property type="project" value="InterPro"/>
</dbReference>
<evidence type="ECO:0000313" key="8">
    <source>
        <dbReference type="EMBL" id="MBF2715762.1"/>
    </source>
</evidence>
<dbReference type="EMBL" id="JACXXJ020000005">
    <property type="protein sequence ID" value="MBF2715232.1"/>
    <property type="molecule type" value="Genomic_DNA"/>
</dbReference>
<dbReference type="NCBIfam" id="NF033546">
    <property type="entry name" value="transpos_IS21"/>
    <property type="match status" value="1"/>
</dbReference>
<dbReference type="EMBL" id="JACXXJ020000005">
    <property type="protein sequence ID" value="MBF2718115.1"/>
    <property type="molecule type" value="Genomic_DNA"/>
</dbReference>
<evidence type="ECO:0000313" key="11">
    <source>
        <dbReference type="EMBL" id="MBF2718115.1"/>
    </source>
</evidence>
<evidence type="ECO:0000256" key="1">
    <source>
        <dbReference type="ARBA" id="ARBA00009277"/>
    </source>
</evidence>
<dbReference type="CDD" id="cd00093">
    <property type="entry name" value="HTH_XRE"/>
    <property type="match status" value="1"/>
</dbReference>
<comment type="caution">
    <text evidence="5">The sequence shown here is derived from an EMBL/GenBank/DDBJ whole genome shotgun (WGS) entry which is preliminary data.</text>
</comment>
<dbReference type="InterPro" id="IPR036397">
    <property type="entry name" value="RNaseH_sf"/>
</dbReference>
<accession>A0AAE2UTP1</accession>
<dbReference type="GO" id="GO:0003676">
    <property type="term" value="F:nucleic acid binding"/>
    <property type="evidence" value="ECO:0007669"/>
    <property type="project" value="InterPro"/>
</dbReference>
<organism evidence="5 12">
    <name type="scientific">Agrobacterium vitis</name>
    <name type="common">Rhizobium vitis</name>
    <dbReference type="NCBI Taxonomy" id="373"/>
    <lineage>
        <taxon>Bacteria</taxon>
        <taxon>Pseudomonadati</taxon>
        <taxon>Pseudomonadota</taxon>
        <taxon>Alphaproteobacteria</taxon>
        <taxon>Hyphomicrobiales</taxon>
        <taxon>Rhizobiaceae</taxon>
        <taxon>Rhizobium/Agrobacterium group</taxon>
        <taxon>Agrobacterium</taxon>
    </lineage>
</organism>
<evidence type="ECO:0000313" key="5">
    <source>
        <dbReference type="EMBL" id="MBF2714586.1"/>
    </source>
</evidence>
<dbReference type="InterPro" id="IPR054353">
    <property type="entry name" value="IstA-like_C"/>
</dbReference>
<evidence type="ECO:0000313" key="7">
    <source>
        <dbReference type="EMBL" id="MBF2715232.1"/>
    </source>
</evidence>
<dbReference type="EMBL" id="JACXXJ020000005">
    <property type="protein sequence ID" value="MBF2715762.1"/>
    <property type="molecule type" value="Genomic_DNA"/>
</dbReference>
<evidence type="ECO:0000313" key="9">
    <source>
        <dbReference type="EMBL" id="MBF2716065.1"/>
    </source>
</evidence>
<evidence type="ECO:0000313" key="6">
    <source>
        <dbReference type="EMBL" id="MBF2714788.1"/>
    </source>
</evidence>
<protein>
    <submittedName>
        <fullName evidence="5">IS21 family transposase</fullName>
    </submittedName>
</protein>
<dbReference type="InterPro" id="IPR001387">
    <property type="entry name" value="Cro/C1-type_HTH"/>
</dbReference>
<dbReference type="EMBL" id="JACXXJ020000003">
    <property type="protein sequence ID" value="MBF2713184.1"/>
    <property type="molecule type" value="Genomic_DNA"/>
</dbReference>
<dbReference type="InterPro" id="IPR009057">
    <property type="entry name" value="Homeodomain-like_sf"/>
</dbReference>
<keyword evidence="5" id="KW-0614">Plasmid</keyword>
<sequence length="499" mass="56868">MKRVDTIARVRRAFHVQGWSMKKIARELHVSRNTVRKILRSDETDFSYERERQPLPKTGAWQAEIERFLATNEGRPSRERLTLIRIYEELRALGYDGSYDAIRRYAKGWAKNRGSATAQAYVPLYYAPGEAYQFDWSHEIVLINGTTTTVKVAHVRLCHSRMMFARAYMRESQEMVFDAHDKAFAFFRGTCTRGIYDNMKTAVEAVFVGKERLYNRRFLQMCSHYLVQPVACTPASGWEKGQVENQVGLVRERFFTPRLRVKSLEELNVWLLDKCVAYAKAHNHPEQADQTIWQMFEAERSSLVPYVGPFDGFHCVPASVSKTCTVRFDNNKYSVLSTAVGRPVEVHAYADRIVVKQDGTVIAEHRRSFGRGETVYDPWHYVPVLARKPGALRNGAPFRDWVMPAAMEKVRKRLKTVDDGDRQMVTILGCVPGDGITTVEAACQEALDQGVCSAAVILNILARRRDPAPAAPLQIPDALRLTHEPVADCARYDSLRRAS</sequence>
<dbReference type="Gene3D" id="3.30.420.10">
    <property type="entry name" value="Ribonuclease H-like superfamily/Ribonuclease H"/>
    <property type="match status" value="1"/>
</dbReference>
<dbReference type="Proteomes" id="UP000655037">
    <property type="component" value="Unassembled WGS sequence"/>
</dbReference>
<reference evidence="5" key="1">
    <citation type="submission" date="2020-11" db="EMBL/GenBank/DDBJ databases">
        <title>Agrobacterium vitis strain K377 genome.</title>
        <authorList>
            <person name="Xi H."/>
        </authorList>
    </citation>
    <scope>NUCLEOTIDE SEQUENCE</scope>
    <source>
        <strain evidence="5">K377</strain>
        <plasmid evidence="5">unnamed3</plasmid>
    </source>
</reference>
<evidence type="ECO:0000313" key="12">
    <source>
        <dbReference type="Proteomes" id="UP000655037"/>
    </source>
</evidence>
<dbReference type="PANTHER" id="PTHR35004">
    <property type="entry name" value="TRANSPOSASE RV3428C-RELATED"/>
    <property type="match status" value="1"/>
</dbReference>
<gene>
    <name evidence="3" type="ORF">IEI95_002810</name>
    <name evidence="4" type="ORF">IEI95_009610</name>
    <name evidence="5" type="ORF">IEI95_010190</name>
    <name evidence="6" type="ORF">IEI95_011240</name>
    <name evidence="7" type="ORF">IEI95_013515</name>
    <name evidence="8" type="ORF">IEI95_016210</name>
    <name evidence="9" type="ORF">IEI95_017775</name>
    <name evidence="10" type="ORF">IEI95_025925</name>
    <name evidence="11" type="ORF">IEI95_028360</name>
</gene>
<feature type="domain" description="Integrase catalytic" evidence="2">
    <location>
        <begin position="124"/>
        <end position="300"/>
    </location>
</feature>
<dbReference type="PROSITE" id="PS50994">
    <property type="entry name" value="INTEGRASE"/>
    <property type="match status" value="1"/>
</dbReference>
<dbReference type="PANTHER" id="PTHR35004:SF7">
    <property type="entry name" value="INTEGRASE PROTEIN"/>
    <property type="match status" value="1"/>
</dbReference>
<evidence type="ECO:0000313" key="10">
    <source>
        <dbReference type="EMBL" id="MBF2717651.1"/>
    </source>
</evidence>
<dbReference type="InterPro" id="IPR012337">
    <property type="entry name" value="RNaseH-like_sf"/>
</dbReference>
<proteinExistence type="inferred from homology"/>
<name>A0AAE2UTP1_AGRVI</name>
<comment type="similarity">
    <text evidence="1">Belongs to the transposase IS21/IS408/IS1162 family.</text>
</comment>
<dbReference type="EMBL" id="JACXXJ020000004">
    <property type="protein sequence ID" value="MBF2714480.1"/>
    <property type="molecule type" value="Genomic_DNA"/>
</dbReference>
<dbReference type="EMBL" id="JACXXJ020000004">
    <property type="protein sequence ID" value="MBF2714586.1"/>
    <property type="molecule type" value="Genomic_DNA"/>
</dbReference>
<dbReference type="EMBL" id="JACXXJ020000005">
    <property type="protein sequence ID" value="MBF2717651.1"/>
    <property type="molecule type" value="Genomic_DNA"/>
</dbReference>
<dbReference type="Gene3D" id="1.10.10.60">
    <property type="entry name" value="Homeodomain-like"/>
    <property type="match status" value="1"/>
</dbReference>
<dbReference type="Pfam" id="PF22483">
    <property type="entry name" value="Mu-transpos_C_2"/>
    <property type="match status" value="1"/>
</dbReference>
<evidence type="ECO:0000313" key="3">
    <source>
        <dbReference type="EMBL" id="MBF2713184.1"/>
    </source>
</evidence>
<dbReference type="SUPFAM" id="SSF46689">
    <property type="entry name" value="Homeodomain-like"/>
    <property type="match status" value="1"/>
</dbReference>